<dbReference type="EMBL" id="CABDUW010002210">
    <property type="protein sequence ID" value="VTJ85899.1"/>
    <property type="molecule type" value="Genomic_DNA"/>
</dbReference>
<evidence type="ECO:0000313" key="4">
    <source>
        <dbReference type="Proteomes" id="UP000335636"/>
    </source>
</evidence>
<feature type="region of interest" description="Disordered" evidence="1">
    <location>
        <begin position="46"/>
        <end position="74"/>
    </location>
</feature>
<reference evidence="3 4" key="1">
    <citation type="submission" date="2019-04" db="EMBL/GenBank/DDBJ databases">
        <authorList>
            <person name="Alioto T."/>
            <person name="Alioto T."/>
        </authorList>
    </citation>
    <scope>NUCLEOTIDE SEQUENCE [LARGE SCALE GENOMIC DNA]</scope>
</reference>
<dbReference type="AlphaFoldDB" id="A0A5E4CXM0"/>
<accession>A0A5E4CXM0</accession>
<keyword evidence="4" id="KW-1185">Reference proteome</keyword>
<dbReference type="Proteomes" id="UP000662637">
    <property type="component" value="Unassembled WGS sequence"/>
</dbReference>
<evidence type="ECO:0000313" key="2">
    <source>
        <dbReference type="EMBL" id="KAF7477848.1"/>
    </source>
</evidence>
<gene>
    <name evidence="2" type="ORF">GHT09_011070</name>
    <name evidence="3" type="ORF">MONAX_5E002221</name>
</gene>
<feature type="compositionally biased region" description="Low complexity" evidence="1">
    <location>
        <begin position="63"/>
        <end position="74"/>
    </location>
</feature>
<evidence type="ECO:0000313" key="3">
    <source>
        <dbReference type="EMBL" id="VTJ85899.1"/>
    </source>
</evidence>
<organism evidence="3 4">
    <name type="scientific">Marmota monax</name>
    <name type="common">Woodchuck</name>
    <dbReference type="NCBI Taxonomy" id="9995"/>
    <lineage>
        <taxon>Eukaryota</taxon>
        <taxon>Metazoa</taxon>
        <taxon>Chordata</taxon>
        <taxon>Craniata</taxon>
        <taxon>Vertebrata</taxon>
        <taxon>Euteleostomi</taxon>
        <taxon>Mammalia</taxon>
        <taxon>Eutheria</taxon>
        <taxon>Euarchontoglires</taxon>
        <taxon>Glires</taxon>
        <taxon>Rodentia</taxon>
        <taxon>Sciuromorpha</taxon>
        <taxon>Sciuridae</taxon>
        <taxon>Xerinae</taxon>
        <taxon>Marmotini</taxon>
        <taxon>Marmota</taxon>
    </lineage>
</organism>
<dbReference type="Proteomes" id="UP000335636">
    <property type="component" value="Unassembled WGS sequence"/>
</dbReference>
<dbReference type="EMBL" id="WJEC01001796">
    <property type="protein sequence ID" value="KAF7477848.1"/>
    <property type="molecule type" value="Genomic_DNA"/>
</dbReference>
<evidence type="ECO:0000256" key="1">
    <source>
        <dbReference type="SAM" id="MobiDB-lite"/>
    </source>
</evidence>
<proteinExistence type="predicted"/>
<reference evidence="2" key="2">
    <citation type="submission" date="2020-08" db="EMBL/GenBank/DDBJ databases">
        <authorList>
            <person name="Shumante A."/>
            <person name="Zimin A.V."/>
            <person name="Puiu D."/>
            <person name="Salzberg S.L."/>
        </authorList>
    </citation>
    <scope>NUCLEOTIDE SEQUENCE</scope>
    <source>
        <strain evidence="2">WC2-LM</strain>
        <tissue evidence="2">Liver</tissue>
    </source>
</reference>
<name>A0A5E4CXM0_MARMO</name>
<protein>
    <submittedName>
        <fullName evidence="3">Uncharacterized protein</fullName>
    </submittedName>
</protein>
<sequence>MAGHSIQRGSRPQQILNHFFFFLQSLSSKNHLLEPKQAGMSVELGGTPAELRRNSGETPETPANSSSATLKTLAASPPQNSLQGVYIALGPMLLVQTYAN</sequence>